<evidence type="ECO:0000313" key="1">
    <source>
        <dbReference type="EMBL" id="GGO79271.1"/>
    </source>
</evidence>
<gene>
    <name evidence="1" type="ORF">GCM10012289_63180</name>
</gene>
<dbReference type="EMBL" id="BMNH01000028">
    <property type="protein sequence ID" value="GGO79271.1"/>
    <property type="molecule type" value="Genomic_DNA"/>
</dbReference>
<dbReference type="SUPFAM" id="SSF54637">
    <property type="entry name" value="Thioesterase/thiol ester dehydrase-isomerase"/>
    <property type="match status" value="1"/>
</dbReference>
<proteinExistence type="predicted"/>
<dbReference type="Pfam" id="PF13279">
    <property type="entry name" value="4HBT_2"/>
    <property type="match status" value="1"/>
</dbReference>
<dbReference type="CDD" id="cd00586">
    <property type="entry name" value="4HBT"/>
    <property type="match status" value="1"/>
</dbReference>
<dbReference type="PANTHER" id="PTHR31793">
    <property type="entry name" value="4-HYDROXYBENZOYL-COA THIOESTERASE FAMILY MEMBER"/>
    <property type="match status" value="1"/>
</dbReference>
<dbReference type="Proteomes" id="UP000646523">
    <property type="component" value="Unassembled WGS sequence"/>
</dbReference>
<dbReference type="RefSeq" id="WP_189127866.1">
    <property type="nucleotide sequence ID" value="NZ_BMNH01000028.1"/>
</dbReference>
<accession>A0A917ZBA4</accession>
<dbReference type="Gene3D" id="3.10.129.10">
    <property type="entry name" value="Hotdog Thioesterase"/>
    <property type="match status" value="1"/>
</dbReference>
<organism evidence="1 2">
    <name type="scientific">Nonomuraea cavernae</name>
    <dbReference type="NCBI Taxonomy" id="2045107"/>
    <lineage>
        <taxon>Bacteria</taxon>
        <taxon>Bacillati</taxon>
        <taxon>Actinomycetota</taxon>
        <taxon>Actinomycetes</taxon>
        <taxon>Streptosporangiales</taxon>
        <taxon>Streptosporangiaceae</taxon>
        <taxon>Nonomuraea</taxon>
    </lineage>
</organism>
<dbReference type="GO" id="GO:0047617">
    <property type="term" value="F:fatty acyl-CoA hydrolase activity"/>
    <property type="evidence" value="ECO:0007669"/>
    <property type="project" value="TreeGrafter"/>
</dbReference>
<reference evidence="1" key="2">
    <citation type="submission" date="2020-09" db="EMBL/GenBank/DDBJ databases">
        <authorList>
            <person name="Sun Q."/>
            <person name="Zhou Y."/>
        </authorList>
    </citation>
    <scope>NUCLEOTIDE SEQUENCE</scope>
    <source>
        <strain evidence="1">CGMCC 4.7368</strain>
    </source>
</reference>
<sequence>MTEPFSVRLEVRSYEVDPQLHLNGGFYIQYADHARFACVQAAGVSVDDLLGSGIGPVNLETVIKYHRELRGGDQVDVSCGWEWGGGKTYRVHHRLRQPNGTVAAEVSHVSGLLDLRTRRLIADPVHEWRIRAERPALLGLQPREAGISSTVQRRTR</sequence>
<comment type="caution">
    <text evidence="1">The sequence shown here is derived from an EMBL/GenBank/DDBJ whole genome shotgun (WGS) entry which is preliminary data.</text>
</comment>
<dbReference type="InterPro" id="IPR050563">
    <property type="entry name" value="4-hydroxybenzoyl-CoA_TE"/>
</dbReference>
<name>A0A917ZBA4_9ACTN</name>
<protein>
    <submittedName>
        <fullName evidence="1">Thioesterase</fullName>
    </submittedName>
</protein>
<dbReference type="InterPro" id="IPR029069">
    <property type="entry name" value="HotDog_dom_sf"/>
</dbReference>
<evidence type="ECO:0000313" key="2">
    <source>
        <dbReference type="Proteomes" id="UP000646523"/>
    </source>
</evidence>
<keyword evidence="2" id="KW-1185">Reference proteome</keyword>
<reference evidence="1" key="1">
    <citation type="journal article" date="2014" name="Int. J. Syst. Evol. Microbiol.">
        <title>Complete genome sequence of Corynebacterium casei LMG S-19264T (=DSM 44701T), isolated from a smear-ripened cheese.</title>
        <authorList>
            <consortium name="US DOE Joint Genome Institute (JGI-PGF)"/>
            <person name="Walter F."/>
            <person name="Albersmeier A."/>
            <person name="Kalinowski J."/>
            <person name="Ruckert C."/>
        </authorList>
    </citation>
    <scope>NUCLEOTIDE SEQUENCE</scope>
    <source>
        <strain evidence="1">CGMCC 4.7368</strain>
    </source>
</reference>
<dbReference type="AlphaFoldDB" id="A0A917ZBA4"/>
<dbReference type="PANTHER" id="PTHR31793:SF24">
    <property type="entry name" value="LONG-CHAIN ACYL-COA THIOESTERASE FADM"/>
    <property type="match status" value="1"/>
</dbReference>